<name>A0ACB5UCE9_AMBMO</name>
<accession>A0ACB5UCE9</accession>
<reference evidence="1" key="1">
    <citation type="submission" date="2023-04" db="EMBL/GenBank/DDBJ databases">
        <title>Ambrosiozyma monospora NBRC 10751.</title>
        <authorList>
            <person name="Ichikawa N."/>
            <person name="Sato H."/>
            <person name="Tonouchi N."/>
        </authorList>
    </citation>
    <scope>NUCLEOTIDE SEQUENCE</scope>
    <source>
        <strain evidence="1">NBRC 10751</strain>
    </source>
</reference>
<dbReference type="EMBL" id="BSXS01016950">
    <property type="protein sequence ID" value="GMF08399.1"/>
    <property type="molecule type" value="Genomic_DNA"/>
</dbReference>
<proteinExistence type="predicted"/>
<organism evidence="1 2">
    <name type="scientific">Ambrosiozyma monospora</name>
    <name type="common">Yeast</name>
    <name type="synonym">Endomycopsis monosporus</name>
    <dbReference type="NCBI Taxonomy" id="43982"/>
    <lineage>
        <taxon>Eukaryota</taxon>
        <taxon>Fungi</taxon>
        <taxon>Dikarya</taxon>
        <taxon>Ascomycota</taxon>
        <taxon>Saccharomycotina</taxon>
        <taxon>Pichiomycetes</taxon>
        <taxon>Pichiales</taxon>
        <taxon>Pichiaceae</taxon>
        <taxon>Ambrosiozyma</taxon>
    </lineage>
</organism>
<gene>
    <name evidence="1" type="ORF">Amon02_001324600</name>
</gene>
<protein>
    <submittedName>
        <fullName evidence="1">Unnamed protein product</fullName>
    </submittedName>
</protein>
<sequence length="119" mass="12599">MGTYLPPKFSSILEPNRHFASLKVPAAKDITTVVGISDKISDDLIPSVYLQGDASTSTAAGTGTGNGNGNSPDVAAEDLVNQKLLHVMVLTSDGFFYKFGLDPERGGDCVLLNQRSLIE</sequence>
<evidence type="ECO:0000313" key="1">
    <source>
        <dbReference type="EMBL" id="GMF08399.1"/>
    </source>
</evidence>
<dbReference type="Proteomes" id="UP001165064">
    <property type="component" value="Unassembled WGS sequence"/>
</dbReference>
<evidence type="ECO:0000313" key="2">
    <source>
        <dbReference type="Proteomes" id="UP001165064"/>
    </source>
</evidence>
<comment type="caution">
    <text evidence="1">The sequence shown here is derived from an EMBL/GenBank/DDBJ whole genome shotgun (WGS) entry which is preliminary data.</text>
</comment>
<keyword evidence="2" id="KW-1185">Reference proteome</keyword>